<reference evidence="2" key="1">
    <citation type="submission" date="2015-08" db="EMBL/GenBank/DDBJ databases">
        <authorList>
            <person name="Babu N.S."/>
            <person name="Beckwith C.J."/>
            <person name="Beseler K.G."/>
            <person name="Brison A."/>
            <person name="Carone J.V."/>
            <person name="Caskin T.P."/>
            <person name="Diamond M."/>
            <person name="Durham M.E."/>
            <person name="Foxe J.M."/>
            <person name="Go M."/>
            <person name="Henderson B.A."/>
            <person name="Jones I.B."/>
            <person name="McGettigan J.A."/>
            <person name="Micheletti S.J."/>
            <person name="Nasrallah M.E."/>
            <person name="Ortiz D."/>
            <person name="Piller C.R."/>
            <person name="Privatt S.R."/>
            <person name="Schneider S.L."/>
            <person name="Sharp S."/>
            <person name="Smith T.C."/>
            <person name="Stanton J.D."/>
            <person name="Ullery H.E."/>
            <person name="Wilson R.J."/>
            <person name="Serrano M.G."/>
            <person name="Buck G."/>
            <person name="Lee V."/>
            <person name="Wang Y."/>
            <person name="Carvalho R."/>
            <person name="Voegtly L."/>
            <person name="Shi R."/>
            <person name="Duckworth R."/>
            <person name="Johnson A."/>
            <person name="Loviza R."/>
            <person name="Walstead R."/>
            <person name="Shah Z."/>
            <person name="Kiflezghi M."/>
            <person name="Wade K."/>
            <person name="Ball S.L."/>
            <person name="Bradley K.W."/>
            <person name="Asai D.J."/>
            <person name="Bowman C.A."/>
            <person name="Russell D.A."/>
            <person name="Pope W.H."/>
            <person name="Jacobs-Sera D."/>
            <person name="Hendrix R.W."/>
            <person name="Hatfull G.F."/>
        </authorList>
    </citation>
    <scope>NUCLEOTIDE SEQUENCE</scope>
    <source>
        <strain evidence="2">RD150801</strain>
    </source>
</reference>
<dbReference type="CTD" id="4509"/>
<keyword evidence="1" id="KW-0812">Transmembrane</keyword>
<protein>
    <submittedName>
        <fullName evidence="2">ATP synthase F0 subunit 8</fullName>
    </submittedName>
</protein>
<name>A0A0X9RPB3_9EUCA</name>
<sequence length="66" mass="7668">MPQLSPINSLTLFNWVILIILVLSIIIFFCPLSFSNSILMKKVKPFCSKTISSLKDHFKKVSPWKW</sequence>
<dbReference type="RefSeq" id="YP_009232207.1">
    <property type="nucleotide sequence ID" value="NC_029372.1"/>
</dbReference>
<dbReference type="GeneID" id="26891104"/>
<evidence type="ECO:0000256" key="1">
    <source>
        <dbReference type="SAM" id="Phobius"/>
    </source>
</evidence>
<accession>A0A0X9RPB3</accession>
<keyword evidence="2" id="KW-0496">Mitochondrion</keyword>
<gene>
    <name evidence="2" type="primary">ATP8</name>
</gene>
<keyword evidence="1" id="KW-0472">Membrane</keyword>
<dbReference type="AlphaFoldDB" id="A0A0X9RPB3"/>
<proteinExistence type="predicted"/>
<feature type="transmembrane region" description="Helical" evidence="1">
    <location>
        <begin position="12"/>
        <end position="34"/>
    </location>
</feature>
<evidence type="ECO:0000313" key="2">
    <source>
        <dbReference type="EMBL" id="AMA20519.1"/>
    </source>
</evidence>
<organism evidence="2">
    <name type="scientific">Rhynchocinetes durbanensis</name>
    <dbReference type="NCBI Taxonomy" id="516932"/>
    <lineage>
        <taxon>Eukaryota</taxon>
        <taxon>Metazoa</taxon>
        <taxon>Ecdysozoa</taxon>
        <taxon>Arthropoda</taxon>
        <taxon>Crustacea</taxon>
        <taxon>Multicrustacea</taxon>
        <taxon>Malacostraca</taxon>
        <taxon>Eumalacostraca</taxon>
        <taxon>Eucarida</taxon>
        <taxon>Decapoda</taxon>
        <taxon>Pleocyemata</taxon>
        <taxon>Caridea</taxon>
        <taxon>Nematocarcinoidea</taxon>
        <taxon>Rhynchocinetidae</taxon>
        <taxon>Rhynchocinetes</taxon>
    </lineage>
</organism>
<dbReference type="EMBL" id="KT590405">
    <property type="protein sequence ID" value="AMA20519.1"/>
    <property type="molecule type" value="Genomic_DNA"/>
</dbReference>
<geneLocation type="mitochondrion" evidence="2"/>
<keyword evidence="1" id="KW-1133">Transmembrane helix</keyword>